<keyword evidence="3" id="KW-1185">Reference proteome</keyword>
<evidence type="ECO:0000313" key="2">
    <source>
        <dbReference type="EMBL" id="RIA86920.1"/>
    </source>
</evidence>
<reference evidence="2 3" key="1">
    <citation type="submission" date="2018-06" db="EMBL/GenBank/DDBJ databases">
        <title>Comparative genomics reveals the genomic features of Rhizophagus irregularis, R. cerebriforme, R. diaphanum and Gigaspora rosea, and their symbiotic lifestyle signature.</title>
        <authorList>
            <person name="Morin E."/>
            <person name="San Clemente H."/>
            <person name="Chen E.C.H."/>
            <person name="De La Providencia I."/>
            <person name="Hainaut M."/>
            <person name="Kuo A."/>
            <person name="Kohler A."/>
            <person name="Murat C."/>
            <person name="Tang N."/>
            <person name="Roy S."/>
            <person name="Loubradou J."/>
            <person name="Henrissat B."/>
            <person name="Grigoriev I.V."/>
            <person name="Corradi N."/>
            <person name="Roux C."/>
            <person name="Martin F.M."/>
        </authorList>
    </citation>
    <scope>NUCLEOTIDE SEQUENCE [LARGE SCALE GENOMIC DNA]</scope>
    <source>
        <strain evidence="2 3">DAOM 227022</strain>
    </source>
</reference>
<accession>A0A397SL45</accession>
<dbReference type="Proteomes" id="UP000265703">
    <property type="component" value="Unassembled WGS sequence"/>
</dbReference>
<name>A0A397SL45_9GLOM</name>
<dbReference type="AlphaFoldDB" id="A0A397SL45"/>
<dbReference type="EMBL" id="QKYT01000337">
    <property type="protein sequence ID" value="RIA86920.1"/>
    <property type="molecule type" value="Genomic_DNA"/>
</dbReference>
<feature type="compositionally biased region" description="Polar residues" evidence="1">
    <location>
        <begin position="143"/>
        <end position="152"/>
    </location>
</feature>
<evidence type="ECO:0000256" key="1">
    <source>
        <dbReference type="SAM" id="MobiDB-lite"/>
    </source>
</evidence>
<sequence>MGVNFWIISMTMNNGKLYFDDHDLKDCQTYEKKLHEKHIMIFGLKYTKFEEVEGTKQIIKIVKKFKICIETVNKNDREAIKVCLSVNISGISYDSETIFKEQISKKIKKYISKNDDIIEQIANDAIGNKNNNDDNPIKKTFDSNHPNSLNNG</sequence>
<feature type="compositionally biased region" description="Basic and acidic residues" evidence="1">
    <location>
        <begin position="131"/>
        <end position="142"/>
    </location>
</feature>
<organism evidence="2 3">
    <name type="scientific">Glomus cerebriforme</name>
    <dbReference type="NCBI Taxonomy" id="658196"/>
    <lineage>
        <taxon>Eukaryota</taxon>
        <taxon>Fungi</taxon>
        <taxon>Fungi incertae sedis</taxon>
        <taxon>Mucoromycota</taxon>
        <taxon>Glomeromycotina</taxon>
        <taxon>Glomeromycetes</taxon>
        <taxon>Glomerales</taxon>
        <taxon>Glomeraceae</taxon>
        <taxon>Glomus</taxon>
    </lineage>
</organism>
<proteinExistence type="predicted"/>
<evidence type="ECO:0000313" key="3">
    <source>
        <dbReference type="Proteomes" id="UP000265703"/>
    </source>
</evidence>
<comment type="caution">
    <text evidence="2">The sequence shown here is derived from an EMBL/GenBank/DDBJ whole genome shotgun (WGS) entry which is preliminary data.</text>
</comment>
<protein>
    <submittedName>
        <fullName evidence="2">Uncharacterized protein</fullName>
    </submittedName>
</protein>
<gene>
    <name evidence="2" type="ORF">C1645_740510</name>
</gene>
<feature type="region of interest" description="Disordered" evidence="1">
    <location>
        <begin position="128"/>
        <end position="152"/>
    </location>
</feature>